<feature type="region of interest" description="Disordered" evidence="1">
    <location>
        <begin position="300"/>
        <end position="364"/>
    </location>
</feature>
<dbReference type="Proteomes" id="UP000594263">
    <property type="component" value="Unplaced"/>
</dbReference>
<organism evidence="2 3">
    <name type="scientific">Kalanchoe fedtschenkoi</name>
    <name type="common">Lavender scallops</name>
    <name type="synonym">South American air plant</name>
    <dbReference type="NCBI Taxonomy" id="63787"/>
    <lineage>
        <taxon>Eukaryota</taxon>
        <taxon>Viridiplantae</taxon>
        <taxon>Streptophyta</taxon>
        <taxon>Embryophyta</taxon>
        <taxon>Tracheophyta</taxon>
        <taxon>Spermatophyta</taxon>
        <taxon>Magnoliopsida</taxon>
        <taxon>eudicotyledons</taxon>
        <taxon>Gunneridae</taxon>
        <taxon>Pentapetalae</taxon>
        <taxon>Saxifragales</taxon>
        <taxon>Crassulaceae</taxon>
        <taxon>Kalanchoe</taxon>
    </lineage>
</organism>
<feature type="compositionally biased region" description="Low complexity" evidence="1">
    <location>
        <begin position="128"/>
        <end position="144"/>
    </location>
</feature>
<proteinExistence type="predicted"/>
<feature type="compositionally biased region" description="Gly residues" evidence="1">
    <location>
        <begin position="334"/>
        <end position="355"/>
    </location>
</feature>
<protein>
    <submittedName>
        <fullName evidence="2">Uncharacterized protein</fullName>
    </submittedName>
</protein>
<feature type="compositionally biased region" description="Low complexity" evidence="1">
    <location>
        <begin position="310"/>
        <end position="333"/>
    </location>
</feature>
<evidence type="ECO:0000313" key="2">
    <source>
        <dbReference type="EnsemblPlants" id="Kaladp0095s0517.1.v1.1.CDS.1"/>
    </source>
</evidence>
<reference evidence="2" key="1">
    <citation type="submission" date="2021-01" db="UniProtKB">
        <authorList>
            <consortium name="EnsemblPlants"/>
        </authorList>
    </citation>
    <scope>IDENTIFICATION</scope>
</reference>
<feature type="region of interest" description="Disordered" evidence="1">
    <location>
        <begin position="110"/>
        <end position="206"/>
    </location>
</feature>
<name>A0A7N0UZL1_KALFE</name>
<evidence type="ECO:0000256" key="1">
    <source>
        <dbReference type="SAM" id="MobiDB-lite"/>
    </source>
</evidence>
<feature type="compositionally biased region" description="Low complexity" evidence="1">
    <location>
        <begin position="252"/>
        <end position="263"/>
    </location>
</feature>
<dbReference type="AlphaFoldDB" id="A0A7N0UZL1"/>
<sequence length="364" mass="35650">MSSHNGHACPNCRQRNLTECQPDCKFRSIPMQGAVVDHHPVEAFATGSTSSAGGSSSDLDPQVQCLSGAVAAAQPESGDPPVDVPDPPICSDRNKDKLLELLDDAAPIATPVGTPIQEPAPAVAPQSDDLAADVTDAAPAASPVGSPPVVPLSAEGSPVEAFGTGSTSVAGGSSSDLDPQVQSASADVAAAQPKSGDPAADVPDEPVYSEVDTNEVMNLLADSAPISPVEETVEASLQSGDVAADVPVAAPAASPIGSSSVVPESAASGVAPGSPEFRDDPKLLVWGSKNEWSYVSRSVETVSGGVKSPDAAVVDSSSSDWSGGTGWTNVSGSSFGGGGGGNGGGGGSGGGGNGGAPTESQSSS</sequence>
<keyword evidence="3" id="KW-1185">Reference proteome</keyword>
<feature type="region of interest" description="Disordered" evidence="1">
    <location>
        <begin position="46"/>
        <end position="93"/>
    </location>
</feature>
<accession>A0A7N0UZL1</accession>
<evidence type="ECO:0000313" key="3">
    <source>
        <dbReference type="Proteomes" id="UP000594263"/>
    </source>
</evidence>
<dbReference type="Gramene" id="Kaladp0095s0517.1.v1.1">
    <property type="protein sequence ID" value="Kaladp0095s0517.1.v1.1.CDS.1"/>
    <property type="gene ID" value="Kaladp0095s0517.v1.1"/>
</dbReference>
<feature type="compositionally biased region" description="Low complexity" evidence="1">
    <location>
        <begin position="163"/>
        <end position="192"/>
    </location>
</feature>
<feature type="compositionally biased region" description="Low complexity" evidence="1">
    <location>
        <begin position="46"/>
        <end position="57"/>
    </location>
</feature>
<dbReference type="EnsemblPlants" id="Kaladp0095s0517.1.v1.1">
    <property type="protein sequence ID" value="Kaladp0095s0517.1.v1.1.CDS.1"/>
    <property type="gene ID" value="Kaladp0095s0517.v1.1"/>
</dbReference>
<feature type="region of interest" description="Disordered" evidence="1">
    <location>
        <begin position="252"/>
        <end position="280"/>
    </location>
</feature>